<keyword evidence="1" id="KW-0472">Membrane</keyword>
<organism evidence="2">
    <name type="scientific">uncultured marine virus</name>
    <dbReference type="NCBI Taxonomy" id="186617"/>
    <lineage>
        <taxon>Viruses</taxon>
        <taxon>environmental samples</taxon>
    </lineage>
</organism>
<reference evidence="2" key="2">
    <citation type="submission" date="2015-03" db="EMBL/GenBank/DDBJ databases">
        <authorList>
            <person name="Chow C.-E.T."/>
            <person name="Winget D.M."/>
            <person name="White R.A.III."/>
            <person name="Hallam S.J."/>
            <person name="Suttle C.A."/>
        </authorList>
    </citation>
    <scope>NUCLEOTIDE SEQUENCE</scope>
    <source>
        <strain evidence="2">Anoxic2_4</strain>
    </source>
</reference>
<protein>
    <submittedName>
        <fullName evidence="2">Uncharacterized protein</fullName>
    </submittedName>
</protein>
<reference evidence="2" key="1">
    <citation type="journal article" date="2015" name="Front. Microbiol.">
        <title>Combining genomic sequencing methods to explore viral diversity and reveal potential virus-host interactions.</title>
        <authorList>
            <person name="Chow C.E."/>
            <person name="Winget D.M."/>
            <person name="White R.A.III."/>
            <person name="Hallam S.J."/>
            <person name="Suttle C.A."/>
        </authorList>
    </citation>
    <scope>NUCLEOTIDE SEQUENCE</scope>
    <source>
        <strain evidence="2">Anoxic2_4</strain>
    </source>
</reference>
<keyword evidence="1" id="KW-0812">Transmembrane</keyword>
<feature type="transmembrane region" description="Helical" evidence="1">
    <location>
        <begin position="20"/>
        <end position="41"/>
    </location>
</feature>
<accession>A0A0F7L676</accession>
<name>A0A0F7L676_9VIRU</name>
<dbReference type="EMBL" id="KR029588">
    <property type="protein sequence ID" value="AKH47033.1"/>
    <property type="molecule type" value="Genomic_DNA"/>
</dbReference>
<sequence length="52" mass="6295">MFVPLFLRLHCFHLAAMDYYTHLFLHITELFCLFLFLGLLLRDSHHQLHVLP</sequence>
<keyword evidence="1" id="KW-1133">Transmembrane helix</keyword>
<proteinExistence type="predicted"/>
<evidence type="ECO:0000313" key="2">
    <source>
        <dbReference type="EMBL" id="AKH47033.1"/>
    </source>
</evidence>
<evidence type="ECO:0000256" key="1">
    <source>
        <dbReference type="SAM" id="Phobius"/>
    </source>
</evidence>